<organism evidence="1 2">
    <name type="scientific">Trichonephila clavata</name>
    <name type="common">Joro spider</name>
    <name type="synonym">Nephila clavata</name>
    <dbReference type="NCBI Taxonomy" id="2740835"/>
    <lineage>
        <taxon>Eukaryota</taxon>
        <taxon>Metazoa</taxon>
        <taxon>Ecdysozoa</taxon>
        <taxon>Arthropoda</taxon>
        <taxon>Chelicerata</taxon>
        <taxon>Arachnida</taxon>
        <taxon>Araneae</taxon>
        <taxon>Araneomorphae</taxon>
        <taxon>Entelegynae</taxon>
        <taxon>Araneoidea</taxon>
        <taxon>Nephilidae</taxon>
        <taxon>Trichonephila</taxon>
    </lineage>
</organism>
<evidence type="ECO:0000313" key="2">
    <source>
        <dbReference type="Proteomes" id="UP000887116"/>
    </source>
</evidence>
<protein>
    <submittedName>
        <fullName evidence="1">Uncharacterized protein</fullName>
    </submittedName>
</protein>
<name>A0A8X6HC48_TRICU</name>
<dbReference type="EMBL" id="BMAO01001121">
    <property type="protein sequence ID" value="GFQ71192.1"/>
    <property type="molecule type" value="Genomic_DNA"/>
</dbReference>
<reference evidence="1" key="1">
    <citation type="submission" date="2020-07" db="EMBL/GenBank/DDBJ databases">
        <title>Multicomponent nature underlies the extraordinary mechanical properties of spider dragline silk.</title>
        <authorList>
            <person name="Kono N."/>
            <person name="Nakamura H."/>
            <person name="Mori M."/>
            <person name="Yoshida Y."/>
            <person name="Ohtoshi R."/>
            <person name="Malay A.D."/>
            <person name="Moran D.A.P."/>
            <person name="Tomita M."/>
            <person name="Numata K."/>
            <person name="Arakawa K."/>
        </authorList>
    </citation>
    <scope>NUCLEOTIDE SEQUENCE</scope>
</reference>
<comment type="caution">
    <text evidence="1">The sequence shown here is derived from an EMBL/GenBank/DDBJ whole genome shotgun (WGS) entry which is preliminary data.</text>
</comment>
<proteinExistence type="predicted"/>
<accession>A0A8X6HC48</accession>
<keyword evidence="2" id="KW-1185">Reference proteome</keyword>
<sequence length="117" mass="13419">MTPEGPSYSEVKFHLNRVFFPVSHRKFYTYALGSEKTMLLNFFLKFQSFTVSEVSKNQPLVPNLISIVTLCPISTSTMPFTKPPVHCTDTTLHITSWKIRTVERTIETSFGIPNFKI</sequence>
<evidence type="ECO:0000313" key="1">
    <source>
        <dbReference type="EMBL" id="GFQ71192.1"/>
    </source>
</evidence>
<dbReference type="Proteomes" id="UP000887116">
    <property type="component" value="Unassembled WGS sequence"/>
</dbReference>
<gene>
    <name evidence="1" type="ORF">TNCT_379741</name>
</gene>
<dbReference type="AlphaFoldDB" id="A0A8X6HC48"/>